<feature type="compositionally biased region" description="Acidic residues" evidence="1">
    <location>
        <begin position="112"/>
        <end position="121"/>
    </location>
</feature>
<evidence type="ECO:0000313" key="2">
    <source>
        <dbReference type="EMBL" id="KAK4707298.1"/>
    </source>
</evidence>
<evidence type="ECO:0000256" key="1">
    <source>
        <dbReference type="SAM" id="MobiDB-lite"/>
    </source>
</evidence>
<dbReference type="AlphaFoldDB" id="A0AAV9K296"/>
<feature type="region of interest" description="Disordered" evidence="1">
    <location>
        <begin position="100"/>
        <end position="121"/>
    </location>
</feature>
<evidence type="ECO:0000313" key="3">
    <source>
        <dbReference type="Proteomes" id="UP001311915"/>
    </source>
</evidence>
<keyword evidence="3" id="KW-1185">Reference proteome</keyword>
<name>A0AAV9K296_9SOLN</name>
<evidence type="ECO:0008006" key="4">
    <source>
        <dbReference type="Google" id="ProtNLM"/>
    </source>
</evidence>
<protein>
    <recommendedName>
        <fullName evidence="4">Polyprotein protein</fullName>
    </recommendedName>
</protein>
<comment type="caution">
    <text evidence="2">The sequence shown here is derived from an EMBL/GenBank/DDBJ whole genome shotgun (WGS) entry which is preliminary data.</text>
</comment>
<gene>
    <name evidence="2" type="ORF">R3W88_033145</name>
</gene>
<sequence>MGHLAHLADVRATRLEGSILWMIEAAILAALSPLQTSIDTLTTRVEACESKQGETSEVMTLKVEVANLRKDVDYLKSTNYTSLLEVVDDVDAPETLEIPPATTGDVHRDDTTVDESETETDEEQIEVREDIIYGDLPYLEETIVQSVIQTSLTETSMVAPSRFGTTDATPALMPRQAE</sequence>
<accession>A0AAV9K296</accession>
<reference evidence="2 3" key="1">
    <citation type="submission" date="2023-10" db="EMBL/GenBank/DDBJ databases">
        <title>Genome-Wide Identification Analysis in wild type Solanum Pinnatisectum Reveals Some Genes Defensing Phytophthora Infestans.</title>
        <authorList>
            <person name="Sun C."/>
        </authorList>
    </citation>
    <scope>NUCLEOTIDE SEQUENCE [LARGE SCALE GENOMIC DNA]</scope>
    <source>
        <strain evidence="2">LQN</strain>
        <tissue evidence="2">Leaf</tissue>
    </source>
</reference>
<dbReference type="EMBL" id="JAWPEI010000020">
    <property type="protein sequence ID" value="KAK4707298.1"/>
    <property type="molecule type" value="Genomic_DNA"/>
</dbReference>
<dbReference type="Proteomes" id="UP001311915">
    <property type="component" value="Unassembled WGS sequence"/>
</dbReference>
<organism evidence="2 3">
    <name type="scientific">Solanum pinnatisectum</name>
    <name type="common">tansyleaf nightshade</name>
    <dbReference type="NCBI Taxonomy" id="50273"/>
    <lineage>
        <taxon>Eukaryota</taxon>
        <taxon>Viridiplantae</taxon>
        <taxon>Streptophyta</taxon>
        <taxon>Embryophyta</taxon>
        <taxon>Tracheophyta</taxon>
        <taxon>Spermatophyta</taxon>
        <taxon>Magnoliopsida</taxon>
        <taxon>eudicotyledons</taxon>
        <taxon>Gunneridae</taxon>
        <taxon>Pentapetalae</taxon>
        <taxon>asterids</taxon>
        <taxon>lamiids</taxon>
        <taxon>Solanales</taxon>
        <taxon>Solanaceae</taxon>
        <taxon>Solanoideae</taxon>
        <taxon>Solaneae</taxon>
        <taxon>Solanum</taxon>
    </lineage>
</organism>
<proteinExistence type="predicted"/>